<protein>
    <submittedName>
        <fullName evidence="2">Inactive protein of metal-dependent protease family, putative molecular chaperone</fullName>
    </submittedName>
    <submittedName>
        <fullName evidence="3">tRNA (Adenosine(37)-N6)-threonylcarbamoyltransferase complex dimerization subunit type 1 TsaB</fullName>
    </submittedName>
</protein>
<evidence type="ECO:0000313" key="2">
    <source>
        <dbReference type="EMBL" id="SUM43407.1"/>
    </source>
</evidence>
<sequence length="223" mass="25032">MNSLLIDTSNRPMSIALMANDQVLAEHTVESNKDHSSQLMPGIKDLFEQSKLNKEELDAVVVAKGPGSYTGVRIGVTTAKTLAYALKTKLYGVSSLQALAATLDETEAQDRLLVPVFDARREAVYTGVYQYVDGELRTILEDQYISIKDLLDWLNEQHHSYLFVGTDAEKLAEQLNGDIQVNLPRAAVMYSLITKPENIHTFVPNYIKMSEAERNWLNQQNQN</sequence>
<reference evidence="2 4" key="1">
    <citation type="submission" date="2018-06" db="EMBL/GenBank/DDBJ databases">
        <authorList>
            <consortium name="Pathogen Informatics"/>
            <person name="Doyle S."/>
        </authorList>
    </citation>
    <scope>NUCLEOTIDE SEQUENCE [LARGE SCALE GENOMIC DNA]</scope>
    <source>
        <strain evidence="2 4">NCTC13830</strain>
    </source>
</reference>
<dbReference type="Proteomes" id="UP000254047">
    <property type="component" value="Unassembled WGS sequence"/>
</dbReference>
<name>A0A380FYQ0_9STAP</name>
<dbReference type="Proteomes" id="UP000297598">
    <property type="component" value="Unassembled WGS sequence"/>
</dbReference>
<keyword evidence="2" id="KW-0645">Protease</keyword>
<dbReference type="GO" id="GO:0002949">
    <property type="term" value="P:tRNA threonylcarbamoyladenosine modification"/>
    <property type="evidence" value="ECO:0007669"/>
    <property type="project" value="InterPro"/>
</dbReference>
<evidence type="ECO:0000313" key="4">
    <source>
        <dbReference type="Proteomes" id="UP000254047"/>
    </source>
</evidence>
<dbReference type="InterPro" id="IPR043129">
    <property type="entry name" value="ATPase_NBD"/>
</dbReference>
<dbReference type="SUPFAM" id="SSF53067">
    <property type="entry name" value="Actin-like ATPase domain"/>
    <property type="match status" value="2"/>
</dbReference>
<dbReference type="EMBL" id="UHDO01000001">
    <property type="protein sequence ID" value="SUM43407.1"/>
    <property type="molecule type" value="Genomic_DNA"/>
</dbReference>
<dbReference type="GO" id="GO:0008233">
    <property type="term" value="F:peptidase activity"/>
    <property type="evidence" value="ECO:0007669"/>
    <property type="project" value="UniProtKB-KW"/>
</dbReference>
<dbReference type="NCBIfam" id="TIGR03725">
    <property type="entry name" value="T6A_YeaZ"/>
    <property type="match status" value="1"/>
</dbReference>
<proteinExistence type="predicted"/>
<evidence type="ECO:0000259" key="1">
    <source>
        <dbReference type="Pfam" id="PF00814"/>
    </source>
</evidence>
<keyword evidence="2" id="KW-0378">Hydrolase</keyword>
<evidence type="ECO:0000313" key="3">
    <source>
        <dbReference type="EMBL" id="TGE15511.1"/>
    </source>
</evidence>
<dbReference type="EMBL" id="SRLS01000021">
    <property type="protein sequence ID" value="TGE15511.1"/>
    <property type="molecule type" value="Genomic_DNA"/>
</dbReference>
<evidence type="ECO:0000313" key="5">
    <source>
        <dbReference type="Proteomes" id="UP000297598"/>
    </source>
</evidence>
<dbReference type="GO" id="GO:0005829">
    <property type="term" value="C:cytosol"/>
    <property type="evidence" value="ECO:0007669"/>
    <property type="project" value="TreeGrafter"/>
</dbReference>
<organism evidence="2 4">
    <name type="scientific">Staphylococcus petrasii</name>
    <dbReference type="NCBI Taxonomy" id="1276936"/>
    <lineage>
        <taxon>Bacteria</taxon>
        <taxon>Bacillati</taxon>
        <taxon>Bacillota</taxon>
        <taxon>Bacilli</taxon>
        <taxon>Bacillales</taxon>
        <taxon>Staphylococcaceae</taxon>
        <taxon>Staphylococcus</taxon>
    </lineage>
</organism>
<accession>A0A380FYQ0</accession>
<dbReference type="GO" id="GO:0006508">
    <property type="term" value="P:proteolysis"/>
    <property type="evidence" value="ECO:0007669"/>
    <property type="project" value="UniProtKB-KW"/>
</dbReference>
<dbReference type="PANTHER" id="PTHR11735">
    <property type="entry name" value="TRNA N6-ADENOSINE THREONYLCARBAMOYLTRANSFERASE"/>
    <property type="match status" value="1"/>
</dbReference>
<dbReference type="OrthoDB" id="9784166at2"/>
<dbReference type="InterPro" id="IPR000905">
    <property type="entry name" value="Gcp-like_dom"/>
</dbReference>
<dbReference type="Gene3D" id="3.30.420.40">
    <property type="match status" value="2"/>
</dbReference>
<keyword evidence="5" id="KW-1185">Reference proteome</keyword>
<dbReference type="RefSeq" id="WP_103298484.1">
    <property type="nucleotide sequence ID" value="NZ_PPQT01000080.1"/>
</dbReference>
<dbReference type="PANTHER" id="PTHR11735:SF11">
    <property type="entry name" value="TRNA THREONYLCARBAMOYLADENOSINE BIOSYNTHESIS PROTEIN TSAB"/>
    <property type="match status" value="1"/>
</dbReference>
<feature type="domain" description="Gcp-like" evidence="1">
    <location>
        <begin position="31"/>
        <end position="186"/>
    </location>
</feature>
<dbReference type="AlphaFoldDB" id="A0A380FYQ0"/>
<gene>
    <name evidence="2" type="primary">ydiC</name>
    <name evidence="3" type="synonym">tsaB</name>
    <name evidence="3" type="ORF">BJR09_11365</name>
    <name evidence="2" type="ORF">NCTC13830_00949</name>
</gene>
<dbReference type="CDD" id="cd24032">
    <property type="entry name" value="ASKHA_NBD_TsaB"/>
    <property type="match status" value="1"/>
</dbReference>
<reference evidence="3 5" key="2">
    <citation type="submission" date="2019-04" db="EMBL/GenBank/DDBJ databases">
        <title>Genomic characterization of Staphylococcus petrasii strains.</title>
        <authorList>
            <person name="Vrbovska V."/>
            <person name="Kovarovic V."/>
            <person name="Maslanova I."/>
            <person name="Indrakova A."/>
            <person name="Petras P."/>
            <person name="Sedo O."/>
            <person name="Svec P."/>
            <person name="Fisarova L."/>
            <person name="Sedlacek I."/>
            <person name="Doskar J."/>
            <person name="Pantucek R."/>
        </authorList>
    </citation>
    <scope>NUCLEOTIDE SEQUENCE [LARGE SCALE GENOMIC DNA]</scope>
    <source>
        <strain evidence="3 5">P5404</strain>
    </source>
</reference>
<dbReference type="InterPro" id="IPR022496">
    <property type="entry name" value="T6A_TsaB"/>
</dbReference>
<dbReference type="Pfam" id="PF00814">
    <property type="entry name" value="TsaD"/>
    <property type="match status" value="1"/>
</dbReference>